<comment type="similarity">
    <text evidence="4">Belongs to the protein kinase superfamily.</text>
</comment>
<reference evidence="6" key="1">
    <citation type="submission" date="2022-10" db="EMBL/GenBank/DDBJ databases">
        <authorList>
            <person name="Chen Y."/>
            <person name="Dougan E. K."/>
            <person name="Chan C."/>
            <person name="Rhodes N."/>
            <person name="Thang M."/>
        </authorList>
    </citation>
    <scope>NUCLEOTIDE SEQUENCE</scope>
</reference>
<dbReference type="GO" id="GO:0005524">
    <property type="term" value="F:ATP binding"/>
    <property type="evidence" value="ECO:0007669"/>
    <property type="project" value="UniProtKB-UniRule"/>
</dbReference>
<dbReference type="PANTHER" id="PTHR24347">
    <property type="entry name" value="SERINE/THREONINE-PROTEIN KINASE"/>
    <property type="match status" value="1"/>
</dbReference>
<dbReference type="Gene3D" id="3.30.200.20">
    <property type="entry name" value="Phosphorylase Kinase, domain 1"/>
    <property type="match status" value="1"/>
</dbReference>
<dbReference type="EMBL" id="CAMXCT010000147">
    <property type="protein sequence ID" value="CAI3974621.1"/>
    <property type="molecule type" value="Genomic_DNA"/>
</dbReference>
<evidence type="ECO:0000313" key="8">
    <source>
        <dbReference type="Proteomes" id="UP001152797"/>
    </source>
</evidence>
<keyword evidence="4" id="KW-0723">Serine/threonine-protein kinase</keyword>
<feature type="domain" description="Protein kinase" evidence="5">
    <location>
        <begin position="42"/>
        <end position="305"/>
    </location>
</feature>
<dbReference type="EMBL" id="CAMXCT020000147">
    <property type="protein sequence ID" value="CAL1127996.1"/>
    <property type="molecule type" value="Genomic_DNA"/>
</dbReference>
<proteinExistence type="inferred from homology"/>
<dbReference type="GO" id="GO:0004674">
    <property type="term" value="F:protein serine/threonine kinase activity"/>
    <property type="evidence" value="ECO:0007669"/>
    <property type="project" value="UniProtKB-KW"/>
</dbReference>
<dbReference type="Pfam" id="PF00069">
    <property type="entry name" value="Pkinase"/>
    <property type="match status" value="1"/>
</dbReference>
<reference evidence="7 8" key="2">
    <citation type="submission" date="2024-05" db="EMBL/GenBank/DDBJ databases">
        <authorList>
            <person name="Chen Y."/>
            <person name="Shah S."/>
            <person name="Dougan E. K."/>
            <person name="Thang M."/>
            <person name="Chan C."/>
        </authorList>
    </citation>
    <scope>NUCLEOTIDE SEQUENCE [LARGE SCALE GENOMIC DNA]</scope>
</reference>
<keyword evidence="2 3" id="KW-0067">ATP-binding</keyword>
<evidence type="ECO:0000256" key="3">
    <source>
        <dbReference type="PROSITE-ProRule" id="PRU10141"/>
    </source>
</evidence>
<name>A0A9P1BMN6_9DINO</name>
<keyword evidence="8" id="KW-1185">Reference proteome</keyword>
<dbReference type="Gene3D" id="1.10.510.10">
    <property type="entry name" value="Transferase(Phosphotransferase) domain 1"/>
    <property type="match status" value="1"/>
</dbReference>
<dbReference type="PROSITE" id="PS00108">
    <property type="entry name" value="PROTEIN_KINASE_ST"/>
    <property type="match status" value="1"/>
</dbReference>
<dbReference type="InterPro" id="IPR011009">
    <property type="entry name" value="Kinase-like_dom_sf"/>
</dbReference>
<keyword evidence="1 3" id="KW-0547">Nucleotide-binding</keyword>
<dbReference type="Proteomes" id="UP001152797">
    <property type="component" value="Unassembled WGS sequence"/>
</dbReference>
<dbReference type="InterPro" id="IPR008271">
    <property type="entry name" value="Ser/Thr_kinase_AS"/>
</dbReference>
<dbReference type="OrthoDB" id="10252171at2759"/>
<evidence type="ECO:0000313" key="7">
    <source>
        <dbReference type="EMBL" id="CAL4761933.1"/>
    </source>
</evidence>
<protein>
    <submittedName>
        <fullName evidence="7">Protein kinase domain-containing protein</fullName>
    </submittedName>
</protein>
<accession>A0A9P1BMN6</accession>
<dbReference type="AlphaFoldDB" id="A0A9P1BMN6"/>
<sequence>MAVVQGGVRGLLQRRGLGQLPLTRLGSNLPPLEGSKEGLELYELKELIGRGSSGRVFRAVRKEDKLQVAIKLMGPDVDGGCAKHRQEFEIMKGVCHPNLLQALDYFQHPCGSALVLSYIPSVTLTAAVRSTTHKHTTSTTFLSEGKAKSLFRMLLDALSYLHHRRIIHSDVKSDNVLVASDLSSLHLTDFGSSRTLRTGDIPVTSTTINFSAPEVLAGEMPSEKHDVWGAGLCLYFMLLGRLPRTVTAYPGFEDFCDAVQAEAVKTSGEAWQAVSDECKAVIRHCLALDKADRPAAMVILEMSWLRCPEDRSGRRFSAPSTCGLKASGNETGNISSSSGDRAGALGTIEIGHQERKPAAVSIDVGSFRDTKHVMAKLLPIREGMHLSEGEA</sequence>
<evidence type="ECO:0000256" key="2">
    <source>
        <dbReference type="ARBA" id="ARBA00022840"/>
    </source>
</evidence>
<evidence type="ECO:0000313" key="6">
    <source>
        <dbReference type="EMBL" id="CAI3974621.1"/>
    </source>
</evidence>
<dbReference type="SMART" id="SM00220">
    <property type="entry name" value="S_TKc"/>
    <property type="match status" value="1"/>
</dbReference>
<feature type="binding site" evidence="3">
    <location>
        <position position="71"/>
    </location>
    <ligand>
        <name>ATP</name>
        <dbReference type="ChEBI" id="CHEBI:30616"/>
    </ligand>
</feature>
<dbReference type="InterPro" id="IPR017441">
    <property type="entry name" value="Protein_kinase_ATP_BS"/>
</dbReference>
<dbReference type="EMBL" id="CAMXCT030000147">
    <property type="protein sequence ID" value="CAL4761933.1"/>
    <property type="molecule type" value="Genomic_DNA"/>
</dbReference>
<dbReference type="PROSITE" id="PS00107">
    <property type="entry name" value="PROTEIN_KINASE_ATP"/>
    <property type="match status" value="1"/>
</dbReference>
<dbReference type="SUPFAM" id="SSF56112">
    <property type="entry name" value="Protein kinase-like (PK-like)"/>
    <property type="match status" value="1"/>
</dbReference>
<dbReference type="PROSITE" id="PS50011">
    <property type="entry name" value="PROTEIN_KINASE_DOM"/>
    <property type="match status" value="1"/>
</dbReference>
<comment type="caution">
    <text evidence="6">The sequence shown here is derived from an EMBL/GenBank/DDBJ whole genome shotgun (WGS) entry which is preliminary data.</text>
</comment>
<evidence type="ECO:0000256" key="4">
    <source>
        <dbReference type="RuleBase" id="RU000304"/>
    </source>
</evidence>
<gene>
    <name evidence="6" type="ORF">C1SCF055_LOCUS3009</name>
</gene>
<keyword evidence="7" id="KW-0808">Transferase</keyword>
<dbReference type="InterPro" id="IPR000719">
    <property type="entry name" value="Prot_kinase_dom"/>
</dbReference>
<dbReference type="CDD" id="cd14014">
    <property type="entry name" value="STKc_PknB_like"/>
    <property type="match status" value="1"/>
</dbReference>
<evidence type="ECO:0000256" key="1">
    <source>
        <dbReference type="ARBA" id="ARBA00022741"/>
    </source>
</evidence>
<organism evidence="6">
    <name type="scientific">Cladocopium goreaui</name>
    <dbReference type="NCBI Taxonomy" id="2562237"/>
    <lineage>
        <taxon>Eukaryota</taxon>
        <taxon>Sar</taxon>
        <taxon>Alveolata</taxon>
        <taxon>Dinophyceae</taxon>
        <taxon>Suessiales</taxon>
        <taxon>Symbiodiniaceae</taxon>
        <taxon>Cladocopium</taxon>
    </lineage>
</organism>
<evidence type="ECO:0000259" key="5">
    <source>
        <dbReference type="PROSITE" id="PS50011"/>
    </source>
</evidence>
<keyword evidence="7" id="KW-0418">Kinase</keyword>